<dbReference type="Proteomes" id="UP000218288">
    <property type="component" value="Chromosome"/>
</dbReference>
<feature type="compositionally biased region" description="Gly residues" evidence="1">
    <location>
        <begin position="11"/>
        <end position="22"/>
    </location>
</feature>
<dbReference type="EMBL" id="AP014809">
    <property type="protein sequence ID" value="BAU92052.1"/>
    <property type="molecule type" value="Genomic_DNA"/>
</dbReference>
<protein>
    <submittedName>
        <fullName evidence="2">Uncharacterized protein</fullName>
    </submittedName>
</protein>
<feature type="region of interest" description="Disordered" evidence="1">
    <location>
        <begin position="1"/>
        <end position="37"/>
    </location>
</feature>
<reference evidence="2 3" key="1">
    <citation type="journal article" date="2016" name="Genome Announc.">
        <title>Complete Genome Sequence of Methylobacterium populi P-1M, Isolated from Pink-Pigmented Household Biofilm.</title>
        <authorList>
            <person name="Morohoshi T."/>
            <person name="Ikeda T."/>
        </authorList>
    </citation>
    <scope>NUCLEOTIDE SEQUENCE [LARGE SCALE GENOMIC DNA]</scope>
    <source>
        <strain evidence="2 3">P-1M</strain>
    </source>
</reference>
<feature type="compositionally biased region" description="Low complexity" evidence="1">
    <location>
        <begin position="23"/>
        <end position="37"/>
    </location>
</feature>
<evidence type="ECO:0000313" key="3">
    <source>
        <dbReference type="Proteomes" id="UP000218288"/>
    </source>
</evidence>
<feature type="compositionally biased region" description="Low complexity" evidence="1">
    <location>
        <begin position="1"/>
        <end position="10"/>
    </location>
</feature>
<sequence length="135" mass="13518">MAGTAGAAGTAVGGAAAGGEAGGEASPEAPEEPSAAMAAVARRTIAGVTIGRISLRTPIPLDSLLNPHAGCHEPAAHRTVWGGRTGRPCPATAAKLWMAQSIEPVHRPDRFEPTGPIVIEARHIAAPSNVDASPP</sequence>
<accession>A0A169R8E7</accession>
<proteinExistence type="predicted"/>
<name>A0A169R8E7_9HYPH</name>
<gene>
    <name evidence="2" type="ORF">MPPM_3447</name>
</gene>
<evidence type="ECO:0000313" key="2">
    <source>
        <dbReference type="EMBL" id="BAU92052.1"/>
    </source>
</evidence>
<organism evidence="2 3">
    <name type="scientific">Methylorubrum populi</name>
    <dbReference type="NCBI Taxonomy" id="223967"/>
    <lineage>
        <taxon>Bacteria</taxon>
        <taxon>Pseudomonadati</taxon>
        <taxon>Pseudomonadota</taxon>
        <taxon>Alphaproteobacteria</taxon>
        <taxon>Hyphomicrobiales</taxon>
        <taxon>Methylobacteriaceae</taxon>
        <taxon>Methylorubrum</taxon>
    </lineage>
</organism>
<evidence type="ECO:0000256" key="1">
    <source>
        <dbReference type="SAM" id="MobiDB-lite"/>
    </source>
</evidence>
<dbReference type="AlphaFoldDB" id="A0A169R8E7"/>